<dbReference type="EMBL" id="UYWW01008200">
    <property type="protein sequence ID" value="VDM15624.1"/>
    <property type="molecule type" value="Genomic_DNA"/>
</dbReference>
<organism evidence="2 3">
    <name type="scientific">Wuchereria bancrofti</name>
    <dbReference type="NCBI Taxonomy" id="6293"/>
    <lineage>
        <taxon>Eukaryota</taxon>
        <taxon>Metazoa</taxon>
        <taxon>Ecdysozoa</taxon>
        <taxon>Nematoda</taxon>
        <taxon>Chromadorea</taxon>
        <taxon>Rhabditida</taxon>
        <taxon>Spirurina</taxon>
        <taxon>Spiruromorpha</taxon>
        <taxon>Filarioidea</taxon>
        <taxon>Onchocercidae</taxon>
        <taxon>Wuchereria</taxon>
    </lineage>
</organism>
<dbReference type="AlphaFoldDB" id="A0A3P7EGL8"/>
<feature type="region of interest" description="Disordered" evidence="1">
    <location>
        <begin position="1"/>
        <end position="74"/>
    </location>
</feature>
<name>A0A3P7EGL8_WUCBA</name>
<accession>A0A3P7EGL8</accession>
<evidence type="ECO:0000313" key="2">
    <source>
        <dbReference type="EMBL" id="VDM15624.1"/>
    </source>
</evidence>
<sequence length="277" mass="29674">MSSGATEQENSNPNQTAQLKTPGIVYSAQEMQSTDTTEDGMQKHGVKEFCRAPGHARPTSASASSPSVSPIDEGQDFVIQSGPLRFKFFLKGLKSPIHVGPSSAMVTPSTGTTIPTTTVTDPKSRTELFEAGSKIEFLQNIPTNAPLPSGSDIAEGSLQPLLGTAKSNLDALKTSSIDDKLFSSLDSTRPSIIPSSIANIWDDNIVDDKPWAVPVPLAPVQLEDFARNINVQLPTSAKSASDYPDPSRTADHMVDLAKNIASLRTSVCFDKKKQFEK</sequence>
<reference evidence="2 3" key="1">
    <citation type="submission" date="2018-11" db="EMBL/GenBank/DDBJ databases">
        <authorList>
            <consortium name="Pathogen Informatics"/>
        </authorList>
    </citation>
    <scope>NUCLEOTIDE SEQUENCE [LARGE SCALE GENOMIC DNA]</scope>
</reference>
<feature type="compositionally biased region" description="Basic and acidic residues" evidence="1">
    <location>
        <begin position="40"/>
        <end position="50"/>
    </location>
</feature>
<evidence type="ECO:0000313" key="3">
    <source>
        <dbReference type="Proteomes" id="UP000270924"/>
    </source>
</evidence>
<dbReference type="OrthoDB" id="10632726at2759"/>
<feature type="compositionally biased region" description="Low complexity" evidence="1">
    <location>
        <begin position="56"/>
        <end position="70"/>
    </location>
</feature>
<keyword evidence="3" id="KW-1185">Reference proteome</keyword>
<evidence type="ECO:0000256" key="1">
    <source>
        <dbReference type="SAM" id="MobiDB-lite"/>
    </source>
</evidence>
<dbReference type="InParanoid" id="A0A3P7EGL8"/>
<dbReference type="Proteomes" id="UP000270924">
    <property type="component" value="Unassembled WGS sequence"/>
</dbReference>
<feature type="compositionally biased region" description="Polar residues" evidence="1">
    <location>
        <begin position="1"/>
        <end position="19"/>
    </location>
</feature>
<gene>
    <name evidence="2" type="ORF">WBA_LOCUS8987</name>
</gene>
<proteinExistence type="predicted"/>
<protein>
    <submittedName>
        <fullName evidence="2">Uncharacterized protein</fullName>
    </submittedName>
</protein>